<proteinExistence type="predicted"/>
<evidence type="ECO:0000313" key="2">
    <source>
        <dbReference type="Proteomes" id="UP001148838"/>
    </source>
</evidence>
<keyword evidence="2" id="KW-1185">Reference proteome</keyword>
<dbReference type="Proteomes" id="UP001148838">
    <property type="component" value="Unassembled WGS sequence"/>
</dbReference>
<sequence>MDWREVGYDGREWINFAQDRDLCESGNEPPASLKNENNALRESAMRISYKIFHDIELKTFNEGNFIKRCLILLVDELCPQQVGEMEAIRLSRRTVVRRLQRVFGGSTPPLTDLFHFLTQTFFDTPILSLVPLRTFCCPPQDPRNYAVKLTRLGNSKDAAQLCLHLDLTGACQFF</sequence>
<gene>
    <name evidence="1" type="ORF">ANN_09390</name>
</gene>
<organism evidence="1 2">
    <name type="scientific">Periplaneta americana</name>
    <name type="common">American cockroach</name>
    <name type="synonym">Blatta americana</name>
    <dbReference type="NCBI Taxonomy" id="6978"/>
    <lineage>
        <taxon>Eukaryota</taxon>
        <taxon>Metazoa</taxon>
        <taxon>Ecdysozoa</taxon>
        <taxon>Arthropoda</taxon>
        <taxon>Hexapoda</taxon>
        <taxon>Insecta</taxon>
        <taxon>Pterygota</taxon>
        <taxon>Neoptera</taxon>
        <taxon>Polyneoptera</taxon>
        <taxon>Dictyoptera</taxon>
        <taxon>Blattodea</taxon>
        <taxon>Blattoidea</taxon>
        <taxon>Blattidae</taxon>
        <taxon>Blattinae</taxon>
        <taxon>Periplaneta</taxon>
    </lineage>
</organism>
<comment type="caution">
    <text evidence="1">The sequence shown here is derived from an EMBL/GenBank/DDBJ whole genome shotgun (WGS) entry which is preliminary data.</text>
</comment>
<accession>A0ABQ8TL70</accession>
<reference evidence="1 2" key="1">
    <citation type="journal article" date="2022" name="Allergy">
        <title>Genome assembly and annotation of Periplaneta americana reveal a comprehensive cockroach allergen profile.</title>
        <authorList>
            <person name="Wang L."/>
            <person name="Xiong Q."/>
            <person name="Saelim N."/>
            <person name="Wang L."/>
            <person name="Nong W."/>
            <person name="Wan A.T."/>
            <person name="Shi M."/>
            <person name="Liu X."/>
            <person name="Cao Q."/>
            <person name="Hui J.H.L."/>
            <person name="Sookrung N."/>
            <person name="Leung T.F."/>
            <person name="Tungtrongchitr A."/>
            <person name="Tsui S.K.W."/>
        </authorList>
    </citation>
    <scope>NUCLEOTIDE SEQUENCE [LARGE SCALE GENOMIC DNA]</scope>
    <source>
        <strain evidence="1">PWHHKU_190912</strain>
    </source>
</reference>
<protein>
    <submittedName>
        <fullName evidence="1">Uncharacterized protein</fullName>
    </submittedName>
</protein>
<name>A0ABQ8TL70_PERAM</name>
<dbReference type="EMBL" id="JAJSOF020000005">
    <property type="protein sequence ID" value="KAJ4447384.1"/>
    <property type="molecule type" value="Genomic_DNA"/>
</dbReference>
<evidence type="ECO:0000313" key="1">
    <source>
        <dbReference type="EMBL" id="KAJ4447384.1"/>
    </source>
</evidence>